<dbReference type="InterPro" id="IPR010982">
    <property type="entry name" value="Lambda_DNA-bd_dom_sf"/>
</dbReference>
<name>A0A1J0VS73_9NOCA</name>
<dbReference type="Pfam" id="PF13560">
    <property type="entry name" value="HTH_31"/>
    <property type="match status" value="1"/>
</dbReference>
<evidence type="ECO:0000259" key="1">
    <source>
        <dbReference type="SMART" id="SM00530"/>
    </source>
</evidence>
<evidence type="ECO:0000313" key="2">
    <source>
        <dbReference type="EMBL" id="APE34891.1"/>
    </source>
</evidence>
<dbReference type="SMART" id="SM00530">
    <property type="entry name" value="HTH_XRE"/>
    <property type="match status" value="1"/>
</dbReference>
<feature type="domain" description="HTH cro/C1-type" evidence="1">
    <location>
        <begin position="37"/>
        <end position="92"/>
    </location>
</feature>
<gene>
    <name evidence="2" type="ORF">BOX37_14100</name>
</gene>
<protein>
    <submittedName>
        <fullName evidence="2">Transcriptional regulator</fullName>
    </submittedName>
</protein>
<keyword evidence="3" id="KW-1185">Reference proteome</keyword>
<reference evidence="2" key="1">
    <citation type="submission" date="2016-11" db="EMBL/GenBank/DDBJ databases">
        <authorList>
            <person name="Jaros S."/>
            <person name="Januszkiewicz K."/>
            <person name="Wedrychowicz H."/>
        </authorList>
    </citation>
    <scope>NUCLEOTIDE SEQUENCE [LARGE SCALE GENOMIC DNA]</scope>
    <source>
        <strain evidence="2">Y48</strain>
    </source>
</reference>
<dbReference type="Pfam" id="PF19054">
    <property type="entry name" value="DUF5753"/>
    <property type="match status" value="1"/>
</dbReference>
<dbReference type="OrthoDB" id="4540995at2"/>
<dbReference type="Proteomes" id="UP000183810">
    <property type="component" value="Chromosome"/>
</dbReference>
<dbReference type="AlphaFoldDB" id="A0A1J0VS73"/>
<organism evidence="2 3">
    <name type="scientific">Nocardia mangyaensis</name>
    <dbReference type="NCBI Taxonomy" id="2213200"/>
    <lineage>
        <taxon>Bacteria</taxon>
        <taxon>Bacillati</taxon>
        <taxon>Actinomycetota</taxon>
        <taxon>Actinomycetes</taxon>
        <taxon>Mycobacteriales</taxon>
        <taxon>Nocardiaceae</taxon>
        <taxon>Nocardia</taxon>
    </lineage>
</organism>
<evidence type="ECO:0000313" key="3">
    <source>
        <dbReference type="Proteomes" id="UP000183810"/>
    </source>
</evidence>
<dbReference type="InterPro" id="IPR001387">
    <property type="entry name" value="Cro/C1-type_HTH"/>
</dbReference>
<dbReference type="EMBL" id="CP018082">
    <property type="protein sequence ID" value="APE34891.1"/>
    <property type="molecule type" value="Genomic_DNA"/>
</dbReference>
<dbReference type="InterPro" id="IPR043917">
    <property type="entry name" value="DUF5753"/>
</dbReference>
<dbReference type="KEGG" id="nsl:BOX37_14100"/>
<sequence>MPTGVSVSKDSTAVVDACAGRDSEEDPALLRRVLGVRLRRLREASGISGDVAGRVIRASHSKISRLEAGRVTVRAADVEDLLTAYGVCDADLRDEYRQLVERANGTGRWQAGTDLTAARPDTYLALEEAAALIRCYAPSLMPDLMWTPSYAHTVFAIADRQPAADIQRRIELLARRQRLLTRADPPRAWFVIEEAALRRPLGGAEIWQGQMDHLAELAERPNITVQVLPDYIGGPAISGTPFTMLRFAAPELSDIAHYLHLAGPQFLDKTAELDRFNAAWDRLCVCAYPPERTTQFLDTLRTTRSTVDLSL</sequence>
<dbReference type="GO" id="GO:0003677">
    <property type="term" value="F:DNA binding"/>
    <property type="evidence" value="ECO:0007669"/>
    <property type="project" value="InterPro"/>
</dbReference>
<accession>A0A1J0VS73</accession>
<dbReference type="SUPFAM" id="SSF47413">
    <property type="entry name" value="lambda repressor-like DNA-binding domains"/>
    <property type="match status" value="1"/>
</dbReference>
<dbReference type="Gene3D" id="1.10.260.40">
    <property type="entry name" value="lambda repressor-like DNA-binding domains"/>
    <property type="match status" value="1"/>
</dbReference>
<proteinExistence type="predicted"/>